<name>A0ABU5E3M8_9PROT</name>
<comment type="catalytic activity">
    <reaction evidence="7 8">
        <text>a 6-O-methyl-2'-deoxyguanosine in DNA + L-cysteinyl-[protein] = S-methyl-L-cysteinyl-[protein] + a 2'-deoxyguanosine in DNA</text>
        <dbReference type="Rhea" id="RHEA:24000"/>
        <dbReference type="Rhea" id="RHEA-COMP:10131"/>
        <dbReference type="Rhea" id="RHEA-COMP:10132"/>
        <dbReference type="Rhea" id="RHEA-COMP:11367"/>
        <dbReference type="Rhea" id="RHEA-COMP:11368"/>
        <dbReference type="ChEBI" id="CHEBI:29950"/>
        <dbReference type="ChEBI" id="CHEBI:82612"/>
        <dbReference type="ChEBI" id="CHEBI:85445"/>
        <dbReference type="ChEBI" id="CHEBI:85448"/>
        <dbReference type="EC" id="2.1.1.63"/>
    </reaction>
</comment>
<organism evidence="10 11">
    <name type="scientific">Dongia rigui</name>
    <dbReference type="NCBI Taxonomy" id="940149"/>
    <lineage>
        <taxon>Bacteria</taxon>
        <taxon>Pseudomonadati</taxon>
        <taxon>Pseudomonadota</taxon>
        <taxon>Alphaproteobacteria</taxon>
        <taxon>Rhodospirillales</taxon>
        <taxon>Dongiaceae</taxon>
        <taxon>Dongia</taxon>
    </lineage>
</organism>
<dbReference type="EC" id="2.1.1.63" evidence="8"/>
<dbReference type="CDD" id="cd06445">
    <property type="entry name" value="ATase"/>
    <property type="match status" value="1"/>
</dbReference>
<evidence type="ECO:0000256" key="4">
    <source>
        <dbReference type="ARBA" id="ARBA00022679"/>
    </source>
</evidence>
<dbReference type="RefSeq" id="WP_320502407.1">
    <property type="nucleotide sequence ID" value="NZ_JAXCLX010000003.1"/>
</dbReference>
<evidence type="ECO:0000256" key="3">
    <source>
        <dbReference type="ARBA" id="ARBA00022603"/>
    </source>
</evidence>
<reference evidence="10 11" key="1">
    <citation type="journal article" date="2013" name="Antonie Van Leeuwenhoek">
        <title>Dongia rigui sp. nov., isolated from freshwater of a large wetland in Korea.</title>
        <authorList>
            <person name="Baik K.S."/>
            <person name="Hwang Y.M."/>
            <person name="Choi J.S."/>
            <person name="Kwon J."/>
            <person name="Seong C.N."/>
        </authorList>
    </citation>
    <scope>NUCLEOTIDE SEQUENCE [LARGE SCALE GENOMIC DNA]</scope>
    <source>
        <strain evidence="10 11">04SU4-P</strain>
    </source>
</reference>
<comment type="miscellaneous">
    <text evidence="8">This enzyme catalyzes only one turnover and therefore is not strictly catalytic. According to one definition, an enzyme is a biocatalyst that acts repeatedly and over many reaction cycles.</text>
</comment>
<keyword evidence="5 8" id="KW-0227">DNA damage</keyword>
<evidence type="ECO:0000313" key="11">
    <source>
        <dbReference type="Proteomes" id="UP001271769"/>
    </source>
</evidence>
<comment type="function">
    <text evidence="8">Involved in the cellular defense against the biological effects of O6-methylguanine (O6-MeG) and O4-methylthymine (O4-MeT) in DNA. Repairs the methylated nucleobase in DNA by stoichiometrically transferring the methyl group to a cysteine residue in the enzyme. This is a suicide reaction: the enzyme is irreversibly inactivated.</text>
</comment>
<dbReference type="InterPro" id="IPR001497">
    <property type="entry name" value="MethylDNA_cys_MeTrfase_AS"/>
</dbReference>
<dbReference type="Pfam" id="PF01035">
    <property type="entry name" value="DNA_binding_1"/>
    <property type="match status" value="1"/>
</dbReference>
<dbReference type="NCBIfam" id="NF007626">
    <property type="entry name" value="PRK10286.1"/>
    <property type="match status" value="1"/>
</dbReference>
<protein>
    <recommendedName>
        <fullName evidence="8">Methylated-DNA--protein-cysteine methyltransferase</fullName>
        <ecNumber evidence="8">2.1.1.63</ecNumber>
    </recommendedName>
    <alternativeName>
        <fullName evidence="8">6-O-methylguanine-DNA methyltransferase</fullName>
        <shortName evidence="8">MGMT</shortName>
    </alternativeName>
    <alternativeName>
        <fullName evidence="8">O-6-methylguanine-DNA-alkyltransferase</fullName>
    </alternativeName>
</protein>
<evidence type="ECO:0000256" key="8">
    <source>
        <dbReference type="HAMAP-Rule" id="MF_00772"/>
    </source>
</evidence>
<sequence length="174" mass="19111">MAEPLALKIDRFATPIGELILIVDAQDRLRAIDWHDHEDRMLKLLGRYCGKAGFTLTLAKDPGGLRSALQAYFKGDLKAIDKLVTDTGGTDFQRRIWRELRRIPCGKTISYAELARRIGKPAAMRAAGLANGANPVSIVIPCHRVIGSDGSLTGYGGGLHRKQWLLAHENAIAR</sequence>
<dbReference type="SUPFAM" id="SSF46767">
    <property type="entry name" value="Methylated DNA-protein cysteine methyltransferase, C-terminal domain"/>
    <property type="match status" value="1"/>
</dbReference>
<dbReference type="Gene3D" id="1.10.10.10">
    <property type="entry name" value="Winged helix-like DNA-binding domain superfamily/Winged helix DNA-binding domain"/>
    <property type="match status" value="1"/>
</dbReference>
<dbReference type="GO" id="GO:0003908">
    <property type="term" value="F:methylated-DNA-[protein]-cysteine S-methyltransferase activity"/>
    <property type="evidence" value="ECO:0007669"/>
    <property type="project" value="UniProtKB-EC"/>
</dbReference>
<dbReference type="InterPro" id="IPR036217">
    <property type="entry name" value="MethylDNA_cys_MeTrfase_DNAb"/>
</dbReference>
<keyword evidence="11" id="KW-1185">Reference proteome</keyword>
<dbReference type="NCBIfam" id="TIGR00589">
    <property type="entry name" value="ogt"/>
    <property type="match status" value="1"/>
</dbReference>
<dbReference type="HAMAP" id="MF_00772">
    <property type="entry name" value="OGT"/>
    <property type="match status" value="1"/>
</dbReference>
<feature type="domain" description="Methylated-DNA-[protein]-cysteine S-methyltransferase DNA binding" evidence="9">
    <location>
        <begin position="91"/>
        <end position="170"/>
    </location>
</feature>
<keyword evidence="6 8" id="KW-0234">DNA repair</keyword>
<evidence type="ECO:0000256" key="1">
    <source>
        <dbReference type="ARBA" id="ARBA00001286"/>
    </source>
</evidence>
<keyword evidence="3 8" id="KW-0489">Methyltransferase</keyword>
<comment type="similarity">
    <text evidence="8">Belongs to the MGMT family.</text>
</comment>
<evidence type="ECO:0000259" key="9">
    <source>
        <dbReference type="Pfam" id="PF01035"/>
    </source>
</evidence>
<evidence type="ECO:0000256" key="7">
    <source>
        <dbReference type="ARBA" id="ARBA00049348"/>
    </source>
</evidence>
<comment type="subcellular location">
    <subcellularLocation>
        <location evidence="8">Cytoplasm</location>
    </subcellularLocation>
</comment>
<dbReference type="PANTHER" id="PTHR10815">
    <property type="entry name" value="METHYLATED-DNA--PROTEIN-CYSTEINE METHYLTRANSFERASE"/>
    <property type="match status" value="1"/>
</dbReference>
<dbReference type="InterPro" id="IPR014048">
    <property type="entry name" value="MethylDNA_cys_MeTrfase_DNA-bd"/>
</dbReference>
<accession>A0ABU5E3M8</accession>
<comment type="caution">
    <text evidence="10">The sequence shown here is derived from an EMBL/GenBank/DDBJ whole genome shotgun (WGS) entry which is preliminary data.</text>
</comment>
<evidence type="ECO:0000256" key="5">
    <source>
        <dbReference type="ARBA" id="ARBA00022763"/>
    </source>
</evidence>
<dbReference type="InterPro" id="IPR036388">
    <property type="entry name" value="WH-like_DNA-bd_sf"/>
</dbReference>
<dbReference type="InterPro" id="IPR023546">
    <property type="entry name" value="MGMT"/>
</dbReference>
<keyword evidence="2 8" id="KW-0963">Cytoplasm</keyword>
<gene>
    <name evidence="10" type="primary">ogt</name>
    <name evidence="10" type="ORF">SMD31_18495</name>
</gene>
<feature type="active site" description="Nucleophile; methyl group acceptor" evidence="8">
    <location>
        <position position="142"/>
    </location>
</feature>
<dbReference type="GO" id="GO:0032259">
    <property type="term" value="P:methylation"/>
    <property type="evidence" value="ECO:0007669"/>
    <property type="project" value="UniProtKB-KW"/>
</dbReference>
<evidence type="ECO:0000256" key="6">
    <source>
        <dbReference type="ARBA" id="ARBA00023204"/>
    </source>
</evidence>
<dbReference type="PANTHER" id="PTHR10815:SF5">
    <property type="entry name" value="METHYLATED-DNA--PROTEIN-CYSTEINE METHYLTRANSFERASE"/>
    <property type="match status" value="1"/>
</dbReference>
<evidence type="ECO:0000313" key="10">
    <source>
        <dbReference type="EMBL" id="MDY0873937.1"/>
    </source>
</evidence>
<proteinExistence type="inferred from homology"/>
<evidence type="ECO:0000256" key="2">
    <source>
        <dbReference type="ARBA" id="ARBA00022490"/>
    </source>
</evidence>
<dbReference type="Proteomes" id="UP001271769">
    <property type="component" value="Unassembled WGS sequence"/>
</dbReference>
<dbReference type="PROSITE" id="PS00374">
    <property type="entry name" value="MGMT"/>
    <property type="match status" value="1"/>
</dbReference>
<keyword evidence="4 8" id="KW-0808">Transferase</keyword>
<comment type="catalytic activity">
    <reaction evidence="1 8">
        <text>a 4-O-methyl-thymidine in DNA + L-cysteinyl-[protein] = a thymidine in DNA + S-methyl-L-cysteinyl-[protein]</text>
        <dbReference type="Rhea" id="RHEA:53428"/>
        <dbReference type="Rhea" id="RHEA-COMP:10131"/>
        <dbReference type="Rhea" id="RHEA-COMP:10132"/>
        <dbReference type="Rhea" id="RHEA-COMP:13555"/>
        <dbReference type="Rhea" id="RHEA-COMP:13556"/>
        <dbReference type="ChEBI" id="CHEBI:29950"/>
        <dbReference type="ChEBI" id="CHEBI:82612"/>
        <dbReference type="ChEBI" id="CHEBI:137386"/>
        <dbReference type="ChEBI" id="CHEBI:137387"/>
        <dbReference type="EC" id="2.1.1.63"/>
    </reaction>
</comment>
<dbReference type="EMBL" id="JAXCLX010000003">
    <property type="protein sequence ID" value="MDY0873937.1"/>
    <property type="molecule type" value="Genomic_DNA"/>
</dbReference>